<accession>A0A7Y7XZG6</accession>
<feature type="transmembrane region" description="Helical" evidence="1">
    <location>
        <begin position="167"/>
        <end position="191"/>
    </location>
</feature>
<keyword evidence="1" id="KW-0812">Transmembrane</keyword>
<protein>
    <recommendedName>
        <fullName evidence="4">DUF4234 domain-containing protein</fullName>
    </recommendedName>
</protein>
<reference evidence="2 3" key="1">
    <citation type="submission" date="2020-04" db="EMBL/GenBank/DDBJ databases">
        <title>Molecular characterization of pseudomonads from Agaricus bisporus reveal novel blotch 2 pathogens in Western Europe.</title>
        <authorList>
            <person name="Taparia T."/>
            <person name="Krijger M."/>
            <person name="Haynes E."/>
            <person name="Elpinstone J.G."/>
            <person name="Noble R."/>
            <person name="Van Der Wolf J."/>
        </authorList>
    </citation>
    <scope>NUCLEOTIDE SEQUENCE [LARGE SCALE GENOMIC DNA]</scope>
    <source>
        <strain evidence="2 3">IPO3738</strain>
    </source>
</reference>
<name>A0A7Y7XZG6_9PSED</name>
<keyword evidence="1" id="KW-0472">Membrane</keyword>
<comment type="caution">
    <text evidence="2">The sequence shown here is derived from an EMBL/GenBank/DDBJ whole genome shotgun (WGS) entry which is preliminary data.</text>
</comment>
<dbReference type="AlphaFoldDB" id="A0A7Y7XZG6"/>
<sequence length="192" mass="21418">MTDNIYAPPLADLSAPQGQASGRFYVVSRTKFFVLFILSLGLYQIYWSYKNWSLYKRAANLDVWPVARGLFPIFFVHALYRNVDKSILAGGRGHAWDASLWATLFVVLGVLSNLLEVMVRNKLGGPLLEVTSVMLVFVQAAVTWQGQRAINVASDDPRGEGNAGLRWINYLVIVPGAIMWLLILLGTFAVLR</sequence>
<gene>
    <name evidence="2" type="ORF">HX845_16100</name>
</gene>
<dbReference type="Proteomes" id="UP000517547">
    <property type="component" value="Unassembled WGS sequence"/>
</dbReference>
<proteinExistence type="predicted"/>
<evidence type="ECO:0008006" key="4">
    <source>
        <dbReference type="Google" id="ProtNLM"/>
    </source>
</evidence>
<evidence type="ECO:0000313" key="3">
    <source>
        <dbReference type="Proteomes" id="UP000517547"/>
    </source>
</evidence>
<evidence type="ECO:0000256" key="1">
    <source>
        <dbReference type="SAM" id="Phobius"/>
    </source>
</evidence>
<evidence type="ECO:0000313" key="2">
    <source>
        <dbReference type="EMBL" id="NWC15189.1"/>
    </source>
</evidence>
<keyword evidence="1" id="KW-1133">Transmembrane helix</keyword>
<dbReference type="RefSeq" id="WP_017126505.1">
    <property type="nucleotide sequence ID" value="NZ_JACAOK010000018.1"/>
</dbReference>
<dbReference type="EMBL" id="JACAQE010000005">
    <property type="protein sequence ID" value="NWC15189.1"/>
    <property type="molecule type" value="Genomic_DNA"/>
</dbReference>
<dbReference type="GeneID" id="57661606"/>
<feature type="transmembrane region" description="Helical" evidence="1">
    <location>
        <begin position="32"/>
        <end position="49"/>
    </location>
</feature>
<feature type="transmembrane region" description="Helical" evidence="1">
    <location>
        <begin position="100"/>
        <end position="119"/>
    </location>
</feature>
<organism evidence="2 3">
    <name type="scientific">Pseudomonas gingeri</name>
    <dbReference type="NCBI Taxonomy" id="117681"/>
    <lineage>
        <taxon>Bacteria</taxon>
        <taxon>Pseudomonadati</taxon>
        <taxon>Pseudomonadota</taxon>
        <taxon>Gammaproteobacteria</taxon>
        <taxon>Pseudomonadales</taxon>
        <taxon>Pseudomonadaceae</taxon>
        <taxon>Pseudomonas</taxon>
    </lineage>
</organism>